<proteinExistence type="predicted"/>
<feature type="domain" description="Spermatogenesis-associated protein 20-like TRX" evidence="1">
    <location>
        <begin position="3"/>
        <end position="163"/>
    </location>
</feature>
<sequence length="729" mass="79935">MPNRLSSSASPYLRQHADNPVDWMPWGEEAFARARAEQKPIFLSVGYATCHWCHVMAHESFESPAIAESLNRNFVSVKVDREERPDVDRVYMTYIQAMTGHGGWPMSVWLTPDLKPFYGGTYFPPDDRHGRAGFARVIEAIAKGWAVDRKEFLGEAERAYRALGAQLSEHAIAAAGPLKAEEGFVDAIRQKAFAGLNERFDPDRGGFGGAPKFPQPGLLLFLLDFAARTADADDARESLRMVEETLAHMSRGGIHDHVGGGFHRYSVDEDWFVPHFEKMLYDQAQLAVVALEARRATGDERYAWLARDILDYVLADLTDAAGGFYSAEDADSGVPGAADGEHREGAFYMWGKEEFDRVLGPAAAFMADHFGVQAGGNVPEARDPQEEFRGMNLLAQARPLGATAERHGLEPERAVQLVAESLELLRGARSARPRPLCDRKVVTAWNGLMLSALAKAATSPSAVVAERWRGGREGREACLGAAIRCAEFLRRELWDEPSGALVRSWCDGVRGAPAVAEDHAFLIQGLLDLHEADFDGRWLEWARVLQERMDARFHDELGGYFNSAADAGDIVLRLKEDYDGAEPAASSVAARNLFRLSVLFGRDDWRERALRTLAAFRSRWEAIPQAMPTMLLALGWAAEPSPARVVLVGEPGSGEFQALAEAARASSGGLRVLAGVTPRTDASLRERLGVPEANDTAGLTTACAYVCRGFVCEAPVETPEALRILLEGA</sequence>
<dbReference type="InterPro" id="IPR004879">
    <property type="entry name" value="Ssp411-like_TRX"/>
</dbReference>
<organism evidence="2">
    <name type="scientific">mine drainage metagenome</name>
    <dbReference type="NCBI Taxonomy" id="410659"/>
    <lineage>
        <taxon>unclassified sequences</taxon>
        <taxon>metagenomes</taxon>
        <taxon>ecological metagenomes</taxon>
    </lineage>
</organism>
<dbReference type="CDD" id="cd02955">
    <property type="entry name" value="SSP411"/>
    <property type="match status" value="1"/>
</dbReference>
<dbReference type="InterPro" id="IPR008928">
    <property type="entry name" value="6-hairpin_glycosidase_sf"/>
</dbReference>
<reference evidence="2" key="1">
    <citation type="submission" date="2016-10" db="EMBL/GenBank/DDBJ databases">
        <title>Sequence of Gallionella enrichment culture.</title>
        <authorList>
            <person name="Poehlein A."/>
            <person name="Muehling M."/>
            <person name="Daniel R."/>
        </authorList>
    </citation>
    <scope>NUCLEOTIDE SEQUENCE</scope>
</reference>
<dbReference type="SUPFAM" id="SSF48208">
    <property type="entry name" value="Six-hairpin glycosidases"/>
    <property type="match status" value="1"/>
</dbReference>
<protein>
    <recommendedName>
        <fullName evidence="1">Spermatogenesis-associated protein 20-like TRX domain-containing protein</fullName>
    </recommendedName>
</protein>
<dbReference type="InterPro" id="IPR036249">
    <property type="entry name" value="Thioredoxin-like_sf"/>
</dbReference>
<comment type="caution">
    <text evidence="2">The sequence shown here is derived from an EMBL/GenBank/DDBJ whole genome shotgun (WGS) entry which is preliminary data.</text>
</comment>
<evidence type="ECO:0000259" key="1">
    <source>
        <dbReference type="Pfam" id="PF03190"/>
    </source>
</evidence>
<dbReference type="Pfam" id="PF03190">
    <property type="entry name" value="Thioredox_DsbH"/>
    <property type="match status" value="1"/>
</dbReference>
<dbReference type="Gene3D" id="1.50.10.10">
    <property type="match status" value="2"/>
</dbReference>
<dbReference type="PANTHER" id="PTHR42899">
    <property type="entry name" value="SPERMATOGENESIS-ASSOCIATED PROTEIN 20"/>
    <property type="match status" value="1"/>
</dbReference>
<dbReference type="GO" id="GO:0005975">
    <property type="term" value="P:carbohydrate metabolic process"/>
    <property type="evidence" value="ECO:0007669"/>
    <property type="project" value="InterPro"/>
</dbReference>
<dbReference type="InterPro" id="IPR024705">
    <property type="entry name" value="Ssp411"/>
</dbReference>
<dbReference type="InterPro" id="IPR012341">
    <property type="entry name" value="6hp_glycosidase-like_sf"/>
</dbReference>
<evidence type="ECO:0000313" key="2">
    <source>
        <dbReference type="EMBL" id="OIR05182.1"/>
    </source>
</evidence>
<gene>
    <name evidence="2" type="ORF">GALL_127400</name>
</gene>
<dbReference type="PIRSF" id="PIRSF006402">
    <property type="entry name" value="UCP006402_thioredoxin"/>
    <property type="match status" value="1"/>
</dbReference>
<accession>A0A1J5SYV1</accession>
<dbReference type="Gene3D" id="3.40.30.10">
    <property type="entry name" value="Glutaredoxin"/>
    <property type="match status" value="1"/>
</dbReference>
<name>A0A1J5SYV1_9ZZZZ</name>
<dbReference type="PANTHER" id="PTHR42899:SF1">
    <property type="entry name" value="SPERMATOGENESIS-ASSOCIATED PROTEIN 20"/>
    <property type="match status" value="1"/>
</dbReference>
<dbReference type="SUPFAM" id="SSF52833">
    <property type="entry name" value="Thioredoxin-like"/>
    <property type="match status" value="1"/>
</dbReference>
<dbReference type="AlphaFoldDB" id="A0A1J5SYV1"/>
<dbReference type="EMBL" id="MLJW01000052">
    <property type="protein sequence ID" value="OIR05182.1"/>
    <property type="molecule type" value="Genomic_DNA"/>
</dbReference>